<evidence type="ECO:0000256" key="10">
    <source>
        <dbReference type="ARBA" id="ARBA00023201"/>
    </source>
</evidence>
<accession>A0ABV2T7K3</accession>
<comment type="subcellular location">
    <subcellularLocation>
        <location evidence="1">Cell membrane</location>
        <topology evidence="1">Multi-pass membrane protein</topology>
    </subcellularLocation>
</comment>
<dbReference type="InterPro" id="IPR001734">
    <property type="entry name" value="Na/solute_symporter"/>
</dbReference>
<comment type="caution">
    <text evidence="14">The sequence shown here is derived from an EMBL/GenBank/DDBJ whole genome shotgun (WGS) entry which is preliminary data.</text>
</comment>
<keyword evidence="15" id="KW-1185">Reference proteome</keyword>
<keyword evidence="5 12" id="KW-0812">Transmembrane</keyword>
<dbReference type="Proteomes" id="UP001549749">
    <property type="component" value="Unassembled WGS sequence"/>
</dbReference>
<dbReference type="SUPFAM" id="SSF117281">
    <property type="entry name" value="Kelch motif"/>
    <property type="match status" value="1"/>
</dbReference>
<keyword evidence="7" id="KW-0915">Sodium</keyword>
<dbReference type="PANTHER" id="PTHR42985:SF40">
    <property type="entry name" value="LD47995P-RELATED"/>
    <property type="match status" value="1"/>
</dbReference>
<evidence type="ECO:0000256" key="3">
    <source>
        <dbReference type="ARBA" id="ARBA00022448"/>
    </source>
</evidence>
<evidence type="ECO:0000313" key="15">
    <source>
        <dbReference type="Proteomes" id="UP001549749"/>
    </source>
</evidence>
<dbReference type="InterPro" id="IPR051163">
    <property type="entry name" value="Sodium:Solute_Symporter_SSF"/>
</dbReference>
<feature type="transmembrane region" description="Helical" evidence="12">
    <location>
        <begin position="362"/>
        <end position="381"/>
    </location>
</feature>
<keyword evidence="10" id="KW-0739">Sodium transport</keyword>
<evidence type="ECO:0000256" key="6">
    <source>
        <dbReference type="ARBA" id="ARBA00022989"/>
    </source>
</evidence>
<name>A0ABV2T7K3_9BACT</name>
<dbReference type="Gene3D" id="2.120.10.80">
    <property type="entry name" value="Kelch-type beta propeller"/>
    <property type="match status" value="1"/>
</dbReference>
<proteinExistence type="inferred from homology"/>
<feature type="transmembrane region" description="Helical" evidence="12">
    <location>
        <begin position="739"/>
        <end position="759"/>
    </location>
</feature>
<feature type="transmembrane region" description="Helical" evidence="12">
    <location>
        <begin position="462"/>
        <end position="484"/>
    </location>
</feature>
<evidence type="ECO:0000256" key="1">
    <source>
        <dbReference type="ARBA" id="ARBA00004651"/>
    </source>
</evidence>
<dbReference type="RefSeq" id="WP_354660769.1">
    <property type="nucleotide sequence ID" value="NZ_JBEXAC010000001.1"/>
</dbReference>
<organism evidence="14 15">
    <name type="scientific">Chitinophaga defluvii</name>
    <dbReference type="NCBI Taxonomy" id="3163343"/>
    <lineage>
        <taxon>Bacteria</taxon>
        <taxon>Pseudomonadati</taxon>
        <taxon>Bacteroidota</taxon>
        <taxon>Chitinophagia</taxon>
        <taxon>Chitinophagales</taxon>
        <taxon>Chitinophagaceae</taxon>
        <taxon>Chitinophaga</taxon>
    </lineage>
</organism>
<feature type="transmembrane region" description="Helical" evidence="12">
    <location>
        <begin position="659"/>
        <end position="678"/>
    </location>
</feature>
<dbReference type="Pfam" id="PF00474">
    <property type="entry name" value="SSF"/>
    <property type="match status" value="1"/>
</dbReference>
<dbReference type="NCBIfam" id="TIGR00813">
    <property type="entry name" value="sss"/>
    <property type="match status" value="1"/>
</dbReference>
<dbReference type="CDD" id="cd11495">
    <property type="entry name" value="SLC5sbd_NIS-like_u3"/>
    <property type="match status" value="1"/>
</dbReference>
<feature type="transmembrane region" description="Helical" evidence="12">
    <location>
        <begin position="332"/>
        <end position="350"/>
    </location>
</feature>
<evidence type="ECO:0000313" key="14">
    <source>
        <dbReference type="EMBL" id="MET6998134.1"/>
    </source>
</evidence>
<evidence type="ECO:0000256" key="13">
    <source>
        <dbReference type="SAM" id="SignalP"/>
    </source>
</evidence>
<keyword evidence="13" id="KW-0732">Signal</keyword>
<keyword evidence="6 12" id="KW-1133">Transmembrane helix</keyword>
<dbReference type="PANTHER" id="PTHR42985">
    <property type="entry name" value="SODIUM-COUPLED MONOCARBOXYLATE TRANSPORTER"/>
    <property type="match status" value="1"/>
</dbReference>
<feature type="signal peptide" evidence="13">
    <location>
        <begin position="1"/>
        <end position="21"/>
    </location>
</feature>
<feature type="transmembrane region" description="Helical" evidence="12">
    <location>
        <begin position="402"/>
        <end position="422"/>
    </location>
</feature>
<feature type="transmembrane region" description="Helical" evidence="12">
    <location>
        <begin position="690"/>
        <end position="709"/>
    </location>
</feature>
<feature type="transmembrane region" description="Helical" evidence="12">
    <location>
        <begin position="517"/>
        <end position="536"/>
    </location>
</feature>
<gene>
    <name evidence="14" type="ORF">ABR189_12170</name>
</gene>
<keyword evidence="3" id="KW-0813">Transport</keyword>
<feature type="chain" id="PRO_5045178521" evidence="13">
    <location>
        <begin position="22"/>
        <end position="786"/>
    </location>
</feature>
<evidence type="ECO:0000256" key="9">
    <source>
        <dbReference type="ARBA" id="ARBA00023136"/>
    </source>
</evidence>
<evidence type="ECO:0000256" key="8">
    <source>
        <dbReference type="ARBA" id="ARBA00023065"/>
    </source>
</evidence>
<dbReference type="EMBL" id="JBEXAC010000001">
    <property type="protein sequence ID" value="MET6998134.1"/>
    <property type="molecule type" value="Genomic_DNA"/>
</dbReference>
<evidence type="ECO:0000256" key="2">
    <source>
        <dbReference type="ARBA" id="ARBA00006434"/>
    </source>
</evidence>
<evidence type="ECO:0000256" key="5">
    <source>
        <dbReference type="ARBA" id="ARBA00022692"/>
    </source>
</evidence>
<keyword evidence="4" id="KW-1003">Cell membrane</keyword>
<dbReference type="PROSITE" id="PS50283">
    <property type="entry name" value="NA_SOLUT_SYMP_3"/>
    <property type="match status" value="1"/>
</dbReference>
<feature type="transmembrane region" description="Helical" evidence="12">
    <location>
        <begin position="292"/>
        <end position="312"/>
    </location>
</feature>
<dbReference type="InterPro" id="IPR015915">
    <property type="entry name" value="Kelch-typ_b-propeller"/>
</dbReference>
<keyword evidence="8" id="KW-0406">Ion transport</keyword>
<evidence type="ECO:0000256" key="12">
    <source>
        <dbReference type="SAM" id="Phobius"/>
    </source>
</evidence>
<evidence type="ECO:0000256" key="7">
    <source>
        <dbReference type="ARBA" id="ARBA00023053"/>
    </source>
</evidence>
<feature type="transmembrane region" description="Helical" evidence="12">
    <location>
        <begin position="557"/>
        <end position="582"/>
    </location>
</feature>
<evidence type="ECO:0000256" key="11">
    <source>
        <dbReference type="RuleBase" id="RU362091"/>
    </source>
</evidence>
<feature type="transmembrane region" description="Helical" evidence="12">
    <location>
        <begin position="602"/>
        <end position="624"/>
    </location>
</feature>
<feature type="transmembrane region" description="Helical" evidence="12">
    <location>
        <begin position="716"/>
        <end position="733"/>
    </location>
</feature>
<keyword evidence="9 12" id="KW-0472">Membrane</keyword>
<protein>
    <submittedName>
        <fullName evidence="14">Sodium:solute symporter</fullName>
    </submittedName>
</protein>
<sequence>MNKALLLGILCICLFFLPSYAHEPLPYNKITWEVNTAVTVRQLDILKQLLAADSLKAGIGFDELRIVCAGGESEAGLQTTVSLLRWNTARQEWKKETLPALPVVLKKPGVLLYENKVYVAGGTTTTGPADGMYMLDLQQPDAWKPMPPMPVPSIYPQLLVQSNGEYPCIYVLGEQPGRNMMIYDLSKGIWTVAPLRDDAGLLPAAPLSGIATGSTYLLFAPGSLAVSDSSYRQLWMYNTITKRMSIAGSSRFMSGRNYLLKDEGQLWLASQNEQGGFTLYKGTIVYPGFFSIWDYAVLAAYLLFTVFIGLAFAGKQQSTADYFKGGGKVPGWAVGVSILGSHLSAITFMSVPAKTYATNWNYFFLMMSVILVVPLVNRYFIPFYRRLNITSAYEYLDKRFNYKVRFIASLLYIVLQLGRLAIVLLLPSIALTVITGIDVNVCILLMGVVTVFYTFKGGIKAVIWTDVIQVFVLLGGAFLCVLYIPTKLPADAATIYQHITDNGKFRMFDGTFDLSTPNFWVVFIGGWTLNFILFSSDQTTVQRYLTTKDEATAKQSARIGAWITIPAGLIFLSIGTLLYLFYYYHPGKVNISLDKQDSIFPWYIVSELPVGVTGLLIAGIFAAAMSTLSSSLNSVSTAFITDFYKVLFTQKTDLRYLRAAKVTTALVGMLSTGLALFMAHRGVVSLWDQFNTILGLFTGGIGGVFLLGIFTKRANAAGAIGGLLVSGIGQYFINKYTPLNFLLYAFTGLIICFVTGWLISICFPGSQKNTAGLTAMSTLKEKSVLV</sequence>
<dbReference type="InterPro" id="IPR038377">
    <property type="entry name" value="Na/Glc_symporter_sf"/>
</dbReference>
<reference evidence="14 15" key="1">
    <citation type="submission" date="2024-06" db="EMBL/GenBank/DDBJ databases">
        <title>Chitinophaga defluvii sp. nov., isolated from municipal sewage.</title>
        <authorList>
            <person name="Zhang L."/>
        </authorList>
    </citation>
    <scope>NUCLEOTIDE SEQUENCE [LARGE SCALE GENOMIC DNA]</scope>
    <source>
        <strain evidence="14 15">H8</strain>
    </source>
</reference>
<evidence type="ECO:0000256" key="4">
    <source>
        <dbReference type="ARBA" id="ARBA00022475"/>
    </source>
</evidence>
<feature type="transmembrane region" description="Helical" evidence="12">
    <location>
        <begin position="428"/>
        <end position="455"/>
    </location>
</feature>
<dbReference type="Gene3D" id="1.20.1730.10">
    <property type="entry name" value="Sodium/glucose cotransporter"/>
    <property type="match status" value="1"/>
</dbReference>
<comment type="similarity">
    <text evidence="2 11">Belongs to the sodium:solute symporter (SSF) (TC 2.A.21) family.</text>
</comment>